<evidence type="ECO:0000313" key="2">
    <source>
        <dbReference type="Proteomes" id="UP000635565"/>
    </source>
</evidence>
<reference evidence="1 2" key="1">
    <citation type="journal article" date="2021" name="Int. J. Syst. Evol. Microbiol.">
        <title>Reticulibacter mediterranei gen. nov., sp. nov., within the new family Reticulibacteraceae fam. nov., and Ktedonospora formicarum gen. nov., sp. nov., Ktedonobacter robiniae sp. nov., Dictyobacter formicarum sp. nov. and Dictyobacter arantiisoli sp. nov., belonging to the class Ktedonobacteria.</title>
        <authorList>
            <person name="Yabe S."/>
            <person name="Zheng Y."/>
            <person name="Wang C.M."/>
            <person name="Sakai Y."/>
            <person name="Abe K."/>
            <person name="Yokota A."/>
            <person name="Donadio S."/>
            <person name="Cavaletti L."/>
            <person name="Monciardini P."/>
        </authorList>
    </citation>
    <scope>NUCLEOTIDE SEQUENCE [LARGE SCALE GENOMIC DNA]</scope>
    <source>
        <strain evidence="1 2">SOSP1-9</strain>
    </source>
</reference>
<gene>
    <name evidence="1" type="ORF">KSZ_32570</name>
</gene>
<keyword evidence="2" id="KW-1185">Reference proteome</keyword>
<comment type="caution">
    <text evidence="1">The sequence shown here is derived from an EMBL/GenBank/DDBJ whole genome shotgun (WGS) entry which is preliminary data.</text>
</comment>
<proteinExistence type="predicted"/>
<organism evidence="1 2">
    <name type="scientific">Dictyobacter formicarum</name>
    <dbReference type="NCBI Taxonomy" id="2778368"/>
    <lineage>
        <taxon>Bacteria</taxon>
        <taxon>Bacillati</taxon>
        <taxon>Chloroflexota</taxon>
        <taxon>Ktedonobacteria</taxon>
        <taxon>Ktedonobacterales</taxon>
        <taxon>Dictyobacteraceae</taxon>
        <taxon>Dictyobacter</taxon>
    </lineage>
</organism>
<accession>A0ABQ3VHU6</accession>
<evidence type="ECO:0008006" key="3">
    <source>
        <dbReference type="Google" id="ProtNLM"/>
    </source>
</evidence>
<dbReference type="Proteomes" id="UP000635565">
    <property type="component" value="Unassembled WGS sequence"/>
</dbReference>
<name>A0ABQ3VHU6_9CHLR</name>
<evidence type="ECO:0000313" key="1">
    <source>
        <dbReference type="EMBL" id="GHO85251.1"/>
    </source>
</evidence>
<dbReference type="EMBL" id="BNJJ01000008">
    <property type="protein sequence ID" value="GHO85251.1"/>
    <property type="molecule type" value="Genomic_DNA"/>
</dbReference>
<protein>
    <recommendedName>
        <fullName evidence="3">DUF5678 domain-containing protein</fullName>
    </recommendedName>
</protein>
<sequence length="69" mass="7666">MKKINFVSLLKQYKSGWVAISADFSKVVISGKSLKEVMEKVKGIKEKVYYFPAGEAYGDFVGTNQLSAL</sequence>